<dbReference type="AlphaFoldDB" id="A0A816Y7N5"/>
<dbReference type="PROSITE" id="PS51164">
    <property type="entry name" value="CBM1_2"/>
    <property type="match status" value="1"/>
</dbReference>
<feature type="domain" description="CBM1" evidence="3">
    <location>
        <begin position="16"/>
        <end position="52"/>
    </location>
</feature>
<protein>
    <recommendedName>
        <fullName evidence="3">CBM1 domain-containing protein</fullName>
    </recommendedName>
</protein>
<dbReference type="GO" id="GO:0030248">
    <property type="term" value="F:cellulose binding"/>
    <property type="evidence" value="ECO:0007669"/>
    <property type="project" value="InterPro"/>
</dbReference>
<feature type="chain" id="PRO_5032469102" description="CBM1 domain-containing protein" evidence="2">
    <location>
        <begin position="18"/>
        <end position="168"/>
    </location>
</feature>
<gene>
    <name evidence="4" type="ORF">MBJ925_LOCUS32361</name>
</gene>
<dbReference type="GO" id="GO:0005975">
    <property type="term" value="P:carbohydrate metabolic process"/>
    <property type="evidence" value="ECO:0007669"/>
    <property type="project" value="InterPro"/>
</dbReference>
<dbReference type="Proteomes" id="UP000663824">
    <property type="component" value="Unassembled WGS sequence"/>
</dbReference>
<comment type="caution">
    <text evidence="4">The sequence shown here is derived from an EMBL/GenBank/DDBJ whole genome shotgun (WGS) entry which is preliminary data.</text>
</comment>
<name>A0A816Y7N5_9BILA</name>
<evidence type="ECO:0000313" key="5">
    <source>
        <dbReference type="Proteomes" id="UP000663824"/>
    </source>
</evidence>
<dbReference type="SUPFAM" id="SSF57180">
    <property type="entry name" value="Cellulose-binding domain"/>
    <property type="match status" value="1"/>
</dbReference>
<organism evidence="4 5">
    <name type="scientific">Rotaria magnacalcarata</name>
    <dbReference type="NCBI Taxonomy" id="392030"/>
    <lineage>
        <taxon>Eukaryota</taxon>
        <taxon>Metazoa</taxon>
        <taxon>Spiralia</taxon>
        <taxon>Gnathifera</taxon>
        <taxon>Rotifera</taxon>
        <taxon>Eurotatoria</taxon>
        <taxon>Bdelloidea</taxon>
        <taxon>Philodinida</taxon>
        <taxon>Philodinidae</taxon>
        <taxon>Rotaria</taxon>
    </lineage>
</organism>
<dbReference type="Pfam" id="PF00734">
    <property type="entry name" value="CBM_1"/>
    <property type="match status" value="1"/>
</dbReference>
<reference evidence="4" key="1">
    <citation type="submission" date="2021-02" db="EMBL/GenBank/DDBJ databases">
        <authorList>
            <person name="Nowell W R."/>
        </authorList>
    </citation>
    <scope>NUCLEOTIDE SEQUENCE</scope>
</reference>
<dbReference type="InterPro" id="IPR000254">
    <property type="entry name" value="CBD"/>
</dbReference>
<feature type="non-terminal residue" evidence="4">
    <location>
        <position position="1"/>
    </location>
</feature>
<evidence type="ECO:0000256" key="2">
    <source>
        <dbReference type="SAM" id="SignalP"/>
    </source>
</evidence>
<accession>A0A816Y7N5</accession>
<dbReference type="SMART" id="SM00236">
    <property type="entry name" value="fCBD"/>
    <property type="match status" value="2"/>
</dbReference>
<sequence>MYWTFTVLIVFVPIVYSVEIYKQCGSEGYTGATECDLPLQCFRRSRWFSSCQKGWNGATSCADYPCEPRSQWYSQCRPDCPKISVCSEISDEEIDEEELDDLELYNPEDFAEEEEGADEFSDPPTVDLDALQQKEQVLLGEVDLEEDPFADVDEEREELILRRHRRNT</sequence>
<keyword evidence="1 2" id="KW-0732">Signal</keyword>
<evidence type="ECO:0000313" key="4">
    <source>
        <dbReference type="EMBL" id="CAF2156447.1"/>
    </source>
</evidence>
<evidence type="ECO:0000259" key="3">
    <source>
        <dbReference type="PROSITE" id="PS51164"/>
    </source>
</evidence>
<dbReference type="InterPro" id="IPR035971">
    <property type="entry name" value="CBD_sf"/>
</dbReference>
<dbReference type="GO" id="GO:0005576">
    <property type="term" value="C:extracellular region"/>
    <property type="evidence" value="ECO:0007669"/>
    <property type="project" value="InterPro"/>
</dbReference>
<evidence type="ECO:0000256" key="1">
    <source>
        <dbReference type="ARBA" id="ARBA00022729"/>
    </source>
</evidence>
<feature type="signal peptide" evidence="2">
    <location>
        <begin position="1"/>
        <end position="17"/>
    </location>
</feature>
<dbReference type="EMBL" id="CAJNRE010017660">
    <property type="protein sequence ID" value="CAF2156447.1"/>
    <property type="molecule type" value="Genomic_DNA"/>
</dbReference>
<proteinExistence type="predicted"/>